<feature type="transmembrane region" description="Helical" evidence="6">
    <location>
        <begin position="234"/>
        <end position="251"/>
    </location>
</feature>
<keyword evidence="6" id="KW-1003">Cell membrane</keyword>
<feature type="transmembrane region" description="Helical" evidence="6">
    <location>
        <begin position="74"/>
        <end position="93"/>
    </location>
</feature>
<evidence type="ECO:0000256" key="6">
    <source>
        <dbReference type="RuleBase" id="RU363041"/>
    </source>
</evidence>
<reference evidence="8" key="1">
    <citation type="journal article" date="2019" name="Int. J. Syst. Evol. Microbiol.">
        <title>The Global Catalogue of Microorganisms (GCM) 10K type strain sequencing project: providing services to taxonomists for standard genome sequencing and annotation.</title>
        <authorList>
            <consortium name="The Broad Institute Genomics Platform"/>
            <consortium name="The Broad Institute Genome Sequencing Center for Infectious Disease"/>
            <person name="Wu L."/>
            <person name="Ma J."/>
        </authorList>
    </citation>
    <scope>NUCLEOTIDE SEQUENCE [LARGE SCALE GENOMIC DNA]</scope>
    <source>
        <strain evidence="8">IBRC-M 10908</strain>
    </source>
</reference>
<keyword evidence="4 6" id="KW-1133">Transmembrane helix</keyword>
<gene>
    <name evidence="7" type="ORF">ACFPET_05515</name>
</gene>
<dbReference type="PANTHER" id="PTHR43701:SF2">
    <property type="entry name" value="MEMBRANE TRANSPORTER PROTEIN YJNA-RELATED"/>
    <property type="match status" value="1"/>
</dbReference>
<comment type="similarity">
    <text evidence="2 6">Belongs to the 4-toluene sulfonate uptake permease (TSUP) (TC 2.A.102) family.</text>
</comment>
<evidence type="ECO:0000313" key="7">
    <source>
        <dbReference type="EMBL" id="MFC4334652.1"/>
    </source>
</evidence>
<dbReference type="PANTHER" id="PTHR43701">
    <property type="entry name" value="MEMBRANE TRANSPORTER PROTEIN MJ0441-RELATED"/>
    <property type="match status" value="1"/>
</dbReference>
<feature type="transmembrane region" description="Helical" evidence="6">
    <location>
        <begin position="139"/>
        <end position="168"/>
    </location>
</feature>
<dbReference type="InterPro" id="IPR002781">
    <property type="entry name" value="TM_pro_TauE-like"/>
</dbReference>
<evidence type="ECO:0000256" key="1">
    <source>
        <dbReference type="ARBA" id="ARBA00004141"/>
    </source>
</evidence>
<sequence>MSVLEVFALLFAGLAAGVLNSIAGGGSLITYPTLIGVGVPPLWANTSNAIAVAPAYFAATYGSRKQLKGHARRVWQLVPTAAVSSAAGTWILLNTSHDVFENIVPFLVLMASLLMAVGPRIQRFVQKHTDGGQSRSHQVLLHVLVGVGCLYGSYFNAGLGLVLLAVLAMTLSEKMARIGAYKNALTAVVGVVTTVIYSIWSPIEWWAVSIIVPTALLGGWLGGHYLQKMPDKPVRVGVVVYGIVLSVVLWWF</sequence>
<evidence type="ECO:0000256" key="5">
    <source>
        <dbReference type="ARBA" id="ARBA00023136"/>
    </source>
</evidence>
<dbReference type="InterPro" id="IPR051598">
    <property type="entry name" value="TSUP/Inactive_protease-like"/>
</dbReference>
<proteinExistence type="inferred from homology"/>
<evidence type="ECO:0000256" key="4">
    <source>
        <dbReference type="ARBA" id="ARBA00022989"/>
    </source>
</evidence>
<keyword evidence="8" id="KW-1185">Reference proteome</keyword>
<name>A0ABV8TW03_9ACTN</name>
<dbReference type="EMBL" id="JBHSDK010000008">
    <property type="protein sequence ID" value="MFC4334652.1"/>
    <property type="molecule type" value="Genomic_DNA"/>
</dbReference>
<dbReference type="Pfam" id="PF01925">
    <property type="entry name" value="TauE"/>
    <property type="match status" value="1"/>
</dbReference>
<feature type="transmembrane region" description="Helical" evidence="6">
    <location>
        <begin position="99"/>
        <end position="118"/>
    </location>
</feature>
<keyword evidence="5 6" id="KW-0472">Membrane</keyword>
<dbReference type="Proteomes" id="UP001595823">
    <property type="component" value="Unassembled WGS sequence"/>
</dbReference>
<keyword evidence="3 6" id="KW-0812">Transmembrane</keyword>
<dbReference type="RefSeq" id="WP_380618562.1">
    <property type="nucleotide sequence ID" value="NZ_JBHSDK010000008.1"/>
</dbReference>
<evidence type="ECO:0000256" key="2">
    <source>
        <dbReference type="ARBA" id="ARBA00009142"/>
    </source>
</evidence>
<comment type="caution">
    <text evidence="7">The sequence shown here is derived from an EMBL/GenBank/DDBJ whole genome shotgun (WGS) entry which is preliminary data.</text>
</comment>
<evidence type="ECO:0000256" key="3">
    <source>
        <dbReference type="ARBA" id="ARBA00022692"/>
    </source>
</evidence>
<feature type="transmembrane region" description="Helical" evidence="6">
    <location>
        <begin position="41"/>
        <end position="62"/>
    </location>
</feature>
<comment type="subcellular location">
    <subcellularLocation>
        <location evidence="6">Cell membrane</location>
        <topology evidence="6">Multi-pass membrane protein</topology>
    </subcellularLocation>
    <subcellularLocation>
        <location evidence="1">Membrane</location>
        <topology evidence="1">Multi-pass membrane protein</topology>
    </subcellularLocation>
</comment>
<organism evidence="7 8">
    <name type="scientific">Salininema proteolyticum</name>
    <dbReference type="NCBI Taxonomy" id="1607685"/>
    <lineage>
        <taxon>Bacteria</taxon>
        <taxon>Bacillati</taxon>
        <taxon>Actinomycetota</taxon>
        <taxon>Actinomycetes</taxon>
        <taxon>Glycomycetales</taxon>
        <taxon>Glycomycetaceae</taxon>
        <taxon>Salininema</taxon>
    </lineage>
</organism>
<feature type="transmembrane region" description="Helical" evidence="6">
    <location>
        <begin position="205"/>
        <end position="222"/>
    </location>
</feature>
<feature type="transmembrane region" description="Helical" evidence="6">
    <location>
        <begin position="180"/>
        <end position="200"/>
    </location>
</feature>
<evidence type="ECO:0000313" key="8">
    <source>
        <dbReference type="Proteomes" id="UP001595823"/>
    </source>
</evidence>
<accession>A0ABV8TW03</accession>
<protein>
    <recommendedName>
        <fullName evidence="6">Probable membrane transporter protein</fullName>
    </recommendedName>
</protein>